<dbReference type="AlphaFoldDB" id="A0AAV1E826"/>
<dbReference type="Pfam" id="PF25017">
    <property type="entry name" value="zf-C2HC_3"/>
    <property type="match status" value="1"/>
</dbReference>
<dbReference type="InterPro" id="IPR056971">
    <property type="entry name" value="Znf-C2HC_3"/>
</dbReference>
<dbReference type="EMBL" id="OX459125">
    <property type="protein sequence ID" value="CAI9115825.1"/>
    <property type="molecule type" value="Genomic_DNA"/>
</dbReference>
<feature type="region of interest" description="Disordered" evidence="1">
    <location>
        <begin position="1"/>
        <end position="38"/>
    </location>
</feature>
<protein>
    <submittedName>
        <fullName evidence="3">OLC1v1016826C1</fullName>
    </submittedName>
</protein>
<accession>A0AAV1E826</accession>
<dbReference type="Proteomes" id="UP001161247">
    <property type="component" value="Chromosome 8"/>
</dbReference>
<evidence type="ECO:0000313" key="3">
    <source>
        <dbReference type="EMBL" id="CAI9115825.1"/>
    </source>
</evidence>
<dbReference type="PANTHER" id="PTHR35513">
    <property type="entry name" value="OS02G0158600 PROTEIN"/>
    <property type="match status" value="1"/>
</dbReference>
<reference evidence="3" key="1">
    <citation type="submission" date="2023-03" db="EMBL/GenBank/DDBJ databases">
        <authorList>
            <person name="Julca I."/>
        </authorList>
    </citation>
    <scope>NUCLEOTIDE SEQUENCE</scope>
</reference>
<evidence type="ECO:0000313" key="4">
    <source>
        <dbReference type="Proteomes" id="UP001161247"/>
    </source>
</evidence>
<dbReference type="PANTHER" id="PTHR35513:SF1">
    <property type="entry name" value="OS02G0158600 PROTEIN"/>
    <property type="match status" value="1"/>
</dbReference>
<gene>
    <name evidence="3" type="ORF">OLC1_LOCUS22271</name>
</gene>
<organism evidence="3 4">
    <name type="scientific">Oldenlandia corymbosa var. corymbosa</name>
    <dbReference type="NCBI Taxonomy" id="529605"/>
    <lineage>
        <taxon>Eukaryota</taxon>
        <taxon>Viridiplantae</taxon>
        <taxon>Streptophyta</taxon>
        <taxon>Embryophyta</taxon>
        <taxon>Tracheophyta</taxon>
        <taxon>Spermatophyta</taxon>
        <taxon>Magnoliopsida</taxon>
        <taxon>eudicotyledons</taxon>
        <taxon>Gunneridae</taxon>
        <taxon>Pentapetalae</taxon>
        <taxon>asterids</taxon>
        <taxon>lamiids</taxon>
        <taxon>Gentianales</taxon>
        <taxon>Rubiaceae</taxon>
        <taxon>Rubioideae</taxon>
        <taxon>Spermacoceae</taxon>
        <taxon>Hedyotis-Oldenlandia complex</taxon>
        <taxon>Oldenlandia</taxon>
    </lineage>
</organism>
<sequence>MMNPSNRMDTDMMEADFSSAPPPPPSSQPPPSIPDQVDGVRGLLSTARQLIDQGRPSQALQVVVMAMRSKGGEEAVFQTLTRARELYRNKVECAAADELATLFAECAIVEAIPSSVESSSHCTTERAVELSAHGSSILAETGRDQIVLDAFADGSSFVCLQCGGLVSNQRKDEHYAFWCCKL</sequence>
<evidence type="ECO:0000256" key="1">
    <source>
        <dbReference type="SAM" id="MobiDB-lite"/>
    </source>
</evidence>
<proteinExistence type="predicted"/>
<evidence type="ECO:0000259" key="2">
    <source>
        <dbReference type="Pfam" id="PF25017"/>
    </source>
</evidence>
<name>A0AAV1E826_OLDCO</name>
<keyword evidence="4" id="KW-1185">Reference proteome</keyword>
<feature type="domain" description="C2HC zinc finger plants" evidence="2">
    <location>
        <begin position="135"/>
        <end position="180"/>
    </location>
</feature>
<feature type="compositionally biased region" description="Pro residues" evidence="1">
    <location>
        <begin position="20"/>
        <end position="33"/>
    </location>
</feature>